<evidence type="ECO:0000256" key="3">
    <source>
        <dbReference type="ARBA" id="ARBA00021495"/>
    </source>
</evidence>
<accession>A0A202B339</accession>
<dbReference type="CDD" id="cd00731">
    <property type="entry name" value="CheA_reg"/>
    <property type="match status" value="1"/>
</dbReference>
<evidence type="ECO:0000256" key="5">
    <source>
        <dbReference type="ARBA" id="ARBA00022553"/>
    </source>
</evidence>
<feature type="domain" description="HPt" evidence="16">
    <location>
        <begin position="1"/>
        <end position="105"/>
    </location>
</feature>
<dbReference type="SUPFAM" id="SSF47384">
    <property type="entry name" value="Homodimeric domain of signal transducing histidine kinase"/>
    <property type="match status" value="1"/>
</dbReference>
<dbReference type="InterPro" id="IPR051315">
    <property type="entry name" value="Bact_Chemotaxis_CheA"/>
</dbReference>
<keyword evidence="9" id="KW-0067">ATP-binding</keyword>
<keyword evidence="6" id="KW-0808">Transferase</keyword>
<dbReference type="Pfam" id="PF01584">
    <property type="entry name" value="CheW"/>
    <property type="match status" value="1"/>
</dbReference>
<dbReference type="FunFam" id="2.30.30.40:FF:000048">
    <property type="entry name" value="Chemotaxis protein CheA, putative"/>
    <property type="match status" value="1"/>
</dbReference>
<reference evidence="17 18" key="1">
    <citation type="submission" date="2017-05" db="EMBL/GenBank/DDBJ databases">
        <title>Chromobacterium violaceum GHPS1 isolated from Hydrocarbon polluted soil in French Guiana display an awesome secondary metabolite arsenal and a battery of drug and heavy-metal-resistance and detoxification of xenobiotics proteins.</title>
        <authorList>
            <person name="Belbahri L."/>
        </authorList>
    </citation>
    <scope>NUCLEOTIDE SEQUENCE [LARGE SCALE GENOMIC DNA]</scope>
    <source>
        <strain evidence="17 18">GHPS1</strain>
    </source>
</reference>
<dbReference type="InterPro" id="IPR036097">
    <property type="entry name" value="HisK_dim/P_sf"/>
</dbReference>
<dbReference type="Gene3D" id="2.30.30.40">
    <property type="entry name" value="SH3 Domains"/>
    <property type="match status" value="1"/>
</dbReference>
<evidence type="ECO:0000259" key="14">
    <source>
        <dbReference type="PROSITE" id="PS50109"/>
    </source>
</evidence>
<keyword evidence="7" id="KW-0547">Nucleotide-binding</keyword>
<dbReference type="PANTHER" id="PTHR43395">
    <property type="entry name" value="SENSOR HISTIDINE KINASE CHEA"/>
    <property type="match status" value="1"/>
</dbReference>
<evidence type="ECO:0000259" key="15">
    <source>
        <dbReference type="PROSITE" id="PS50851"/>
    </source>
</evidence>
<comment type="catalytic activity">
    <reaction evidence="1">
        <text>ATP + protein L-histidine = ADP + protein N-phospho-L-histidine.</text>
        <dbReference type="EC" id="2.7.13.3"/>
    </reaction>
</comment>
<dbReference type="PRINTS" id="PR00344">
    <property type="entry name" value="BCTRLSENSOR"/>
</dbReference>
<gene>
    <name evidence="17" type="ORF">CBW21_20780</name>
</gene>
<dbReference type="SMART" id="SM01231">
    <property type="entry name" value="H-kinase_dim"/>
    <property type="match status" value="1"/>
</dbReference>
<dbReference type="PANTHER" id="PTHR43395:SF10">
    <property type="entry name" value="CHEMOTAXIS PROTEIN CHEA"/>
    <property type="match status" value="1"/>
</dbReference>
<evidence type="ECO:0000256" key="2">
    <source>
        <dbReference type="ARBA" id="ARBA00012438"/>
    </source>
</evidence>
<feature type="domain" description="CheW-like" evidence="15">
    <location>
        <begin position="600"/>
        <end position="735"/>
    </location>
</feature>
<feature type="compositionally biased region" description="Low complexity" evidence="13">
    <location>
        <begin position="323"/>
        <end position="338"/>
    </location>
</feature>
<keyword evidence="5 12" id="KW-0597">Phosphoprotein</keyword>
<proteinExistence type="predicted"/>
<dbReference type="Gene3D" id="3.30.565.10">
    <property type="entry name" value="Histidine kinase-like ATPase, C-terminal domain"/>
    <property type="match status" value="1"/>
</dbReference>
<dbReference type="SUPFAM" id="SSF47226">
    <property type="entry name" value="Histidine-containing phosphotransfer domain, HPT domain"/>
    <property type="match status" value="1"/>
</dbReference>
<comment type="caution">
    <text evidence="17">The sequence shown here is derived from an EMBL/GenBank/DDBJ whole genome shotgun (WGS) entry which is preliminary data.</text>
</comment>
<name>A0A202B339_CHRVL</name>
<evidence type="ECO:0000313" key="17">
    <source>
        <dbReference type="EMBL" id="OVE45977.1"/>
    </source>
</evidence>
<feature type="domain" description="Histidine kinase" evidence="14">
    <location>
        <begin position="390"/>
        <end position="598"/>
    </location>
</feature>
<dbReference type="GO" id="GO:0000155">
    <property type="term" value="F:phosphorelay sensor kinase activity"/>
    <property type="evidence" value="ECO:0007669"/>
    <property type="project" value="InterPro"/>
</dbReference>
<sequence>MAIDMSQFHQVFFDETEEHLAAMESLLLAMDVAHPEQEDLHAVFRAAHSIKGGAATFGFSEMAELTHVLENLLDRVRKGAMGLTVEMVDAFLQAKDALQSMLGAYKNGEEPDGGRQEEIQRQLEAIESQAPEAETAASPQDAAPAAEQLWTLFLELTPADEHDIRPLLENLAAQGDLTIVQEGRTADELPWVAVFTSSLEADEVAESLAFMLPPERFRVSMDRGGEGGDEYGFFLSDDHVSPGRKGEGGVSYVDEDGGFGLFEPLPGRETPGADAGSERLARMEQDGSFGLFEPLQAPAKNEGRDVEGEGFGLFGGAPGVGAPAPGAAAQAEKPVAPARTSPDKGAAAGENSIRVNIEKVDMLLNLVGELVITQSMLMQSGSALDPVEHERLLNGISALQRNSRELQEAVMSIRMTPIAFVFNRFPRVVRDLASRLGKQVDLKMVGENTELDKGFIEKLSDPLTHLVRNSLDHGIESPDERVAKGKSPAGRLTLRAFHQGGSIVIEVSDDGAGLSRERILAKARERGMPVSDNMTDSEVWGLIFEAGFSTAAEVTDVSGRGVGMDVVKRNIQNMGGRIEIDSMADVGTTMSIRLPLTLAIMDGMSVRVGDEIYVLPLGFILESLQPETKAVKTVAGRGEVVHIRGEYLPIVPLGRYFNVGKARQRADEGILVIVEASGSRVALLVDDLIGQQQFVVKNLETNYRKVDGLSGATILGDGQVALILDISTIARSNGGPRGSAAQMAAIAE</sequence>
<feature type="region of interest" description="Disordered" evidence="13">
    <location>
        <begin position="323"/>
        <end position="348"/>
    </location>
</feature>
<dbReference type="InterPro" id="IPR003594">
    <property type="entry name" value="HATPase_dom"/>
</dbReference>
<dbReference type="Proteomes" id="UP000196342">
    <property type="component" value="Unassembled WGS sequence"/>
</dbReference>
<dbReference type="GO" id="GO:0005524">
    <property type="term" value="F:ATP binding"/>
    <property type="evidence" value="ECO:0007669"/>
    <property type="project" value="UniProtKB-KW"/>
</dbReference>
<feature type="modified residue" description="Phosphohistidine" evidence="12">
    <location>
        <position position="48"/>
    </location>
</feature>
<evidence type="ECO:0000256" key="9">
    <source>
        <dbReference type="ARBA" id="ARBA00022840"/>
    </source>
</evidence>
<dbReference type="PROSITE" id="PS50851">
    <property type="entry name" value="CHEW"/>
    <property type="match status" value="1"/>
</dbReference>
<keyword evidence="18" id="KW-1185">Reference proteome</keyword>
<evidence type="ECO:0000256" key="13">
    <source>
        <dbReference type="SAM" id="MobiDB-lite"/>
    </source>
</evidence>
<evidence type="ECO:0000256" key="11">
    <source>
        <dbReference type="ARBA" id="ARBA00035100"/>
    </source>
</evidence>
<dbReference type="AlphaFoldDB" id="A0A202B339"/>
<dbReference type="SUPFAM" id="SSF55874">
    <property type="entry name" value="ATPase domain of HSP90 chaperone/DNA topoisomerase II/histidine kinase"/>
    <property type="match status" value="1"/>
</dbReference>
<evidence type="ECO:0000256" key="8">
    <source>
        <dbReference type="ARBA" id="ARBA00022777"/>
    </source>
</evidence>
<evidence type="ECO:0000256" key="7">
    <source>
        <dbReference type="ARBA" id="ARBA00022741"/>
    </source>
</evidence>
<dbReference type="CDD" id="cd16916">
    <property type="entry name" value="HATPase_CheA-like"/>
    <property type="match status" value="1"/>
</dbReference>
<dbReference type="SMART" id="SM00073">
    <property type="entry name" value="HPT"/>
    <property type="match status" value="1"/>
</dbReference>
<evidence type="ECO:0000313" key="18">
    <source>
        <dbReference type="Proteomes" id="UP000196342"/>
    </source>
</evidence>
<dbReference type="Gene3D" id="1.20.120.160">
    <property type="entry name" value="HPT domain"/>
    <property type="match status" value="1"/>
</dbReference>
<dbReference type="FunFam" id="3.30.565.10:FF:000016">
    <property type="entry name" value="Chemotaxis protein CheA, putative"/>
    <property type="match status" value="1"/>
</dbReference>
<dbReference type="SMART" id="SM00387">
    <property type="entry name" value="HATPase_c"/>
    <property type="match status" value="1"/>
</dbReference>
<dbReference type="InterPro" id="IPR004358">
    <property type="entry name" value="Sig_transdc_His_kin-like_C"/>
</dbReference>
<evidence type="ECO:0000256" key="12">
    <source>
        <dbReference type="PROSITE-ProRule" id="PRU00110"/>
    </source>
</evidence>
<dbReference type="InterPro" id="IPR002545">
    <property type="entry name" value="CheW-lke_dom"/>
</dbReference>
<evidence type="ECO:0000256" key="4">
    <source>
        <dbReference type="ARBA" id="ARBA00022500"/>
    </source>
</evidence>
<dbReference type="SMART" id="SM00260">
    <property type="entry name" value="CheW"/>
    <property type="match status" value="1"/>
</dbReference>
<dbReference type="InterPro" id="IPR036890">
    <property type="entry name" value="HATPase_C_sf"/>
</dbReference>
<dbReference type="InterPro" id="IPR037006">
    <property type="entry name" value="CheA-like_homodim_sf"/>
</dbReference>
<keyword evidence="4" id="KW-0145">Chemotaxis</keyword>
<dbReference type="InterPro" id="IPR036061">
    <property type="entry name" value="CheW-like_dom_sf"/>
</dbReference>
<evidence type="ECO:0000256" key="6">
    <source>
        <dbReference type="ARBA" id="ARBA00022679"/>
    </source>
</evidence>
<evidence type="ECO:0000256" key="1">
    <source>
        <dbReference type="ARBA" id="ARBA00000085"/>
    </source>
</evidence>
<dbReference type="CDD" id="cd00088">
    <property type="entry name" value="HPT"/>
    <property type="match status" value="1"/>
</dbReference>
<dbReference type="InterPro" id="IPR004105">
    <property type="entry name" value="CheA-like_dim"/>
</dbReference>
<dbReference type="Pfam" id="PF01627">
    <property type="entry name" value="Hpt"/>
    <property type="match status" value="1"/>
</dbReference>
<comment type="function">
    <text evidence="11">Involved in the transmission of sensory signals from the chemoreceptors to the flagellar motors. CheA is autophosphorylated; it can transfer its phosphate group to either CheB or CheY.</text>
</comment>
<dbReference type="GO" id="GO:0005737">
    <property type="term" value="C:cytoplasm"/>
    <property type="evidence" value="ECO:0007669"/>
    <property type="project" value="InterPro"/>
</dbReference>
<keyword evidence="10" id="KW-0902">Two-component regulatory system</keyword>
<dbReference type="SUPFAM" id="SSF50341">
    <property type="entry name" value="CheW-like"/>
    <property type="match status" value="1"/>
</dbReference>
<evidence type="ECO:0000259" key="16">
    <source>
        <dbReference type="PROSITE" id="PS50894"/>
    </source>
</evidence>
<keyword evidence="8" id="KW-0418">Kinase</keyword>
<dbReference type="InterPro" id="IPR036641">
    <property type="entry name" value="HPT_dom_sf"/>
</dbReference>
<dbReference type="InterPro" id="IPR005467">
    <property type="entry name" value="His_kinase_dom"/>
</dbReference>
<dbReference type="Pfam" id="PF02895">
    <property type="entry name" value="H-kinase_dim"/>
    <property type="match status" value="1"/>
</dbReference>
<dbReference type="Pfam" id="PF02518">
    <property type="entry name" value="HATPase_c"/>
    <property type="match status" value="1"/>
</dbReference>
<dbReference type="PROSITE" id="PS50894">
    <property type="entry name" value="HPT"/>
    <property type="match status" value="1"/>
</dbReference>
<dbReference type="EMBL" id="NHOO01000024">
    <property type="protein sequence ID" value="OVE45977.1"/>
    <property type="molecule type" value="Genomic_DNA"/>
</dbReference>
<dbReference type="GO" id="GO:0006935">
    <property type="term" value="P:chemotaxis"/>
    <property type="evidence" value="ECO:0007669"/>
    <property type="project" value="UniProtKB-KW"/>
</dbReference>
<organism evidence="17 18">
    <name type="scientific">Chromobacterium violaceum</name>
    <dbReference type="NCBI Taxonomy" id="536"/>
    <lineage>
        <taxon>Bacteria</taxon>
        <taxon>Pseudomonadati</taxon>
        <taxon>Pseudomonadota</taxon>
        <taxon>Betaproteobacteria</taxon>
        <taxon>Neisseriales</taxon>
        <taxon>Chromobacteriaceae</taxon>
        <taxon>Chromobacterium</taxon>
    </lineage>
</organism>
<dbReference type="InterPro" id="IPR008207">
    <property type="entry name" value="Sig_transdc_His_kin_Hpt_dom"/>
</dbReference>
<dbReference type="EC" id="2.7.13.3" evidence="2"/>
<evidence type="ECO:0000256" key="10">
    <source>
        <dbReference type="ARBA" id="ARBA00023012"/>
    </source>
</evidence>
<dbReference type="PROSITE" id="PS50109">
    <property type="entry name" value="HIS_KIN"/>
    <property type="match status" value="1"/>
</dbReference>
<dbReference type="Gene3D" id="1.10.287.560">
    <property type="entry name" value="Histidine kinase CheA-like, homodimeric domain"/>
    <property type="match status" value="1"/>
</dbReference>
<protein>
    <recommendedName>
        <fullName evidence="3">Chemotaxis protein CheA</fullName>
        <ecNumber evidence="2">2.7.13.3</ecNumber>
    </recommendedName>
</protein>